<evidence type="ECO:0000256" key="3">
    <source>
        <dbReference type="ARBA" id="ARBA00023457"/>
    </source>
</evidence>
<sequence>MLDKLDQEIIKLLQENIPLAEQPYMILANQLGITEEELLKRLNKYKEEGILRRVAVILNHREAGFKANGMVAWLVSKDKREEVAKILARHSATTHVYQRPTYPDWPYSLFSMLHGQSQAEVEEIVQELSELTGIDDYQILYSTEELKKTSMKYFIEEQ</sequence>
<evidence type="ECO:0000256" key="5">
    <source>
        <dbReference type="ARBA" id="ARBA00048470"/>
    </source>
</evidence>
<comment type="pathway">
    <text evidence="2">Porphyrin-containing compound metabolism.</text>
</comment>
<protein>
    <recommendedName>
        <fullName evidence="4">siroheme decarboxylase</fullName>
        <ecNumber evidence="4">4.1.1.111</ecNumber>
    </recommendedName>
</protein>
<dbReference type="Proteomes" id="UP000219573">
    <property type="component" value="Unassembled WGS sequence"/>
</dbReference>
<comment type="similarity">
    <text evidence="3">Belongs to the Ahb/Nir family.</text>
</comment>
<reference evidence="9" key="1">
    <citation type="submission" date="2017-09" db="EMBL/GenBank/DDBJ databases">
        <authorList>
            <person name="Varghese N."/>
            <person name="Submissions S."/>
        </authorList>
    </citation>
    <scope>NUCLEOTIDE SEQUENCE [LARGE SCALE GENOMIC DNA]</scope>
    <source>
        <strain evidence="9">MSL47</strain>
    </source>
</reference>
<evidence type="ECO:0000256" key="1">
    <source>
        <dbReference type="ARBA" id="ARBA00023239"/>
    </source>
</evidence>
<dbReference type="EC" id="4.1.1.111" evidence="4"/>
<dbReference type="InterPro" id="IPR040523">
    <property type="entry name" value="AsnC_trans_reg2"/>
</dbReference>
<dbReference type="GO" id="GO:0016829">
    <property type="term" value="F:lyase activity"/>
    <property type="evidence" value="ECO:0007669"/>
    <property type="project" value="UniProtKB-KW"/>
</dbReference>
<dbReference type="InterPro" id="IPR053953">
    <property type="entry name" value="NirdL-like_HTH"/>
</dbReference>
<dbReference type="PANTHER" id="PTHR43413">
    <property type="entry name" value="TRANSCRIPTIONAL REGULATOR, ASNC FAMILY"/>
    <property type="match status" value="1"/>
</dbReference>
<dbReference type="PANTHER" id="PTHR43413:SF1">
    <property type="entry name" value="SIROHEME DECARBOXYLASE NIRL SUBUNIT"/>
    <property type="match status" value="1"/>
</dbReference>
<dbReference type="SMART" id="SM00344">
    <property type="entry name" value="HTH_ASNC"/>
    <property type="match status" value="1"/>
</dbReference>
<dbReference type="AlphaFoldDB" id="A0A285GSX8"/>
<keyword evidence="9" id="KW-1185">Reference proteome</keyword>
<dbReference type="GO" id="GO:0003677">
    <property type="term" value="F:DNA binding"/>
    <property type="evidence" value="ECO:0007669"/>
    <property type="project" value="UniProtKB-KW"/>
</dbReference>
<dbReference type="Pfam" id="PF17805">
    <property type="entry name" value="AsnC_trans_reg2"/>
    <property type="match status" value="1"/>
</dbReference>
<evidence type="ECO:0000313" key="8">
    <source>
        <dbReference type="EMBL" id="SNY25431.1"/>
    </source>
</evidence>
<name>A0A285GSX8_9FIRM</name>
<proteinExistence type="inferred from homology"/>
<dbReference type="EMBL" id="OBDZ01000009">
    <property type="protein sequence ID" value="SNY25431.1"/>
    <property type="molecule type" value="Genomic_DNA"/>
</dbReference>
<dbReference type="Gene3D" id="3.30.70.3460">
    <property type="match status" value="1"/>
</dbReference>
<evidence type="ECO:0000256" key="4">
    <source>
        <dbReference type="ARBA" id="ARBA00023471"/>
    </source>
</evidence>
<feature type="domain" description="Siroheme decarboxylase NirL-like HTH" evidence="7">
    <location>
        <begin position="6"/>
        <end position="52"/>
    </location>
</feature>
<keyword evidence="1" id="KW-0456">Lyase</keyword>
<accession>A0A285GSX8</accession>
<dbReference type="OrthoDB" id="9806536at2"/>
<evidence type="ECO:0000313" key="9">
    <source>
        <dbReference type="Proteomes" id="UP000219573"/>
    </source>
</evidence>
<keyword evidence="8" id="KW-0238">DNA-binding</keyword>
<evidence type="ECO:0000259" key="7">
    <source>
        <dbReference type="Pfam" id="PF22451"/>
    </source>
</evidence>
<dbReference type="InterPro" id="IPR050684">
    <property type="entry name" value="HTH-Siroheme_Decarb"/>
</dbReference>
<gene>
    <name evidence="8" type="ORF">SAMN06265827_10987</name>
</gene>
<dbReference type="SUPFAM" id="SSF46785">
    <property type="entry name" value="Winged helix' DNA-binding domain"/>
    <property type="match status" value="1"/>
</dbReference>
<dbReference type="Pfam" id="PF22451">
    <property type="entry name" value="NirdL-like_HTH"/>
    <property type="match status" value="1"/>
</dbReference>
<feature type="domain" description="Siroheme decarboxylase AsnC-like ligand binding" evidence="6">
    <location>
        <begin position="63"/>
        <end position="147"/>
    </location>
</feature>
<evidence type="ECO:0000256" key="2">
    <source>
        <dbReference type="ARBA" id="ARBA00023444"/>
    </source>
</evidence>
<comment type="catalytic activity">
    <reaction evidence="5">
        <text>siroheme + 2 H(+) = 12,18-didecarboxysiroheme + 2 CO2</text>
        <dbReference type="Rhea" id="RHEA:19093"/>
        <dbReference type="ChEBI" id="CHEBI:15378"/>
        <dbReference type="ChEBI" id="CHEBI:16526"/>
        <dbReference type="ChEBI" id="CHEBI:60052"/>
        <dbReference type="ChEBI" id="CHEBI:140497"/>
        <dbReference type="EC" id="4.1.1.111"/>
    </reaction>
</comment>
<organism evidence="8 9">
    <name type="scientific">Orenia metallireducens</name>
    <dbReference type="NCBI Taxonomy" id="1413210"/>
    <lineage>
        <taxon>Bacteria</taxon>
        <taxon>Bacillati</taxon>
        <taxon>Bacillota</taxon>
        <taxon>Clostridia</taxon>
        <taxon>Halanaerobiales</taxon>
        <taxon>Halobacteroidaceae</taxon>
        <taxon>Orenia</taxon>
    </lineage>
</organism>
<dbReference type="InterPro" id="IPR019888">
    <property type="entry name" value="Tscrpt_reg_AsnC-like"/>
</dbReference>
<evidence type="ECO:0000259" key="6">
    <source>
        <dbReference type="Pfam" id="PF17805"/>
    </source>
</evidence>
<dbReference type="InterPro" id="IPR036390">
    <property type="entry name" value="WH_DNA-bd_sf"/>
</dbReference>
<dbReference type="RefSeq" id="WP_097017532.1">
    <property type="nucleotide sequence ID" value="NZ_OBDZ01000009.1"/>
</dbReference>